<evidence type="ECO:0000313" key="2">
    <source>
        <dbReference type="EMBL" id="KAF6221151.1"/>
    </source>
</evidence>
<evidence type="ECO:0000313" key="3">
    <source>
        <dbReference type="Proteomes" id="UP000593566"/>
    </source>
</evidence>
<dbReference type="RefSeq" id="XP_037150586.1">
    <property type="nucleotide sequence ID" value="XM_037292933.1"/>
</dbReference>
<comment type="caution">
    <text evidence="2">The sequence shown here is derived from an EMBL/GenBank/DDBJ whole genome shotgun (WGS) entry which is preliminary data.</text>
</comment>
<reference evidence="2 3" key="1">
    <citation type="journal article" date="2020" name="Genomics">
        <title>Complete, high-quality genomes from long-read metagenomic sequencing of two wolf lichen thalli reveals enigmatic genome architecture.</title>
        <authorList>
            <person name="McKenzie S.K."/>
            <person name="Walston R.F."/>
            <person name="Allen J.L."/>
        </authorList>
    </citation>
    <scope>NUCLEOTIDE SEQUENCE [LARGE SCALE GENOMIC DNA]</scope>
    <source>
        <strain evidence="2">WasteWater1</strain>
    </source>
</reference>
<accession>A0A8H6FAP5</accession>
<evidence type="ECO:0000259" key="1">
    <source>
        <dbReference type="Pfam" id="PF20254"/>
    </source>
</evidence>
<feature type="domain" description="N,N-dimethylformamidase beta subunit-like C-terminal" evidence="1">
    <location>
        <begin position="40"/>
        <end position="409"/>
    </location>
</feature>
<dbReference type="InterPro" id="IPR046540">
    <property type="entry name" value="DMFA2_C"/>
</dbReference>
<sequence>MKPDTFNGKIDGFKNGINSKANITMPQYLDPRFTWLWCNAFHDDDLDDTAWETSFELQVPPGLRLGMLWSAYLNITKPPLVALIMPTFTYLAYANERLYDETREIHFAAEKVKQDRYFDTLKERADLSILLYDGHSNGSGLRGFMTDFWYIGFLEREIGSRGYNLITDHDISEYGAPLLKRYKVLLSGSRPEYPTYNILNSYASFLEDGGHFVYLGGNRYYWMTAYDPSRSHRIEVRRTDQGCRTISLPAGNRHHSLTGEIGGLWRTRGRPPTQLFGIGSCAMSVADGVGYGITEETRSDARLAFLFYGAGLETAKNIRDLRLVQGTASGDEIDRLDYGNAVIIAASRLAGGHSDEFLMFNEESMFPMTNATGTTSDKIRSDLVFYQTAAGGRGLLGGSHELGWCLGMDEL</sequence>
<protein>
    <recommendedName>
        <fullName evidence="1">N,N-dimethylformamidase beta subunit-like C-terminal domain-containing protein</fullName>
    </recommendedName>
</protein>
<organism evidence="2 3">
    <name type="scientific">Letharia lupina</name>
    <dbReference type="NCBI Taxonomy" id="560253"/>
    <lineage>
        <taxon>Eukaryota</taxon>
        <taxon>Fungi</taxon>
        <taxon>Dikarya</taxon>
        <taxon>Ascomycota</taxon>
        <taxon>Pezizomycotina</taxon>
        <taxon>Lecanoromycetes</taxon>
        <taxon>OSLEUM clade</taxon>
        <taxon>Lecanoromycetidae</taxon>
        <taxon>Lecanorales</taxon>
        <taxon>Lecanorineae</taxon>
        <taxon>Parmeliaceae</taxon>
        <taxon>Letharia</taxon>
    </lineage>
</organism>
<gene>
    <name evidence="2" type="ORF">HO133_002005</name>
</gene>
<proteinExistence type="predicted"/>
<dbReference type="Proteomes" id="UP000593566">
    <property type="component" value="Unassembled WGS sequence"/>
</dbReference>
<name>A0A8H6FAP5_9LECA</name>
<keyword evidence="3" id="KW-1185">Reference proteome</keyword>
<dbReference type="EMBL" id="JACCJB010000014">
    <property type="protein sequence ID" value="KAF6221151.1"/>
    <property type="molecule type" value="Genomic_DNA"/>
</dbReference>
<dbReference type="Pfam" id="PF20254">
    <property type="entry name" value="DMFA2_C"/>
    <property type="match status" value="1"/>
</dbReference>
<dbReference type="AlphaFoldDB" id="A0A8H6FAP5"/>
<dbReference type="GeneID" id="59330419"/>